<evidence type="ECO:0000313" key="6">
    <source>
        <dbReference type="EMBL" id="GAV27370.1"/>
    </source>
</evidence>
<proteinExistence type="predicted"/>
<dbReference type="SMART" id="SM00448">
    <property type="entry name" value="REC"/>
    <property type="match status" value="1"/>
</dbReference>
<dbReference type="GO" id="GO:0006950">
    <property type="term" value="P:response to stress"/>
    <property type="evidence" value="ECO:0007669"/>
    <property type="project" value="UniProtKB-ARBA"/>
</dbReference>
<dbReference type="GO" id="GO:0036180">
    <property type="term" value="P:filamentous growth of a population of unicellular organisms in response to biotic stimulus"/>
    <property type="evidence" value="ECO:0007669"/>
    <property type="project" value="UniProtKB-ARBA"/>
</dbReference>
<dbReference type="Pfam" id="PF00072">
    <property type="entry name" value="Response_reg"/>
    <property type="match status" value="1"/>
</dbReference>
<evidence type="ECO:0000256" key="2">
    <source>
        <dbReference type="ARBA" id="ARBA00023012"/>
    </source>
</evidence>
<dbReference type="PROSITE" id="PS50110">
    <property type="entry name" value="RESPONSE_REGULATORY"/>
    <property type="match status" value="1"/>
</dbReference>
<dbReference type="PANTHER" id="PTHR45339">
    <property type="entry name" value="HYBRID SIGNAL TRANSDUCTION HISTIDINE KINASE J"/>
    <property type="match status" value="1"/>
</dbReference>
<evidence type="ECO:0000256" key="4">
    <source>
        <dbReference type="SAM" id="MobiDB-lite"/>
    </source>
</evidence>
<feature type="compositionally biased region" description="Polar residues" evidence="4">
    <location>
        <begin position="228"/>
        <end position="280"/>
    </location>
</feature>
<sequence length="707" mass="78059">MPYVNQQHMGSIVAPIPMSKPVSAQISHLPSSSPGTRSDQHTLRGASPVAYSDSQGNTNFYYGGLDTVHSATPSGVQSKKNSMEVSSQDSQLKHGQYSHLYNDKEAAEIDSILQQQTYNILPQGKRNISQSLRSAQSKTPLEKRIWVRKNNHSATTITVGPHDIVDDLKYMISSKFPTSLGRRFDPSDLVVKLIVTPDARVVMNSSPSTNVNQFTLSKKTLLHDGSHSPMTSSSGYSRLVQPTSSNDVLRSNTPISPDSFSNQKYAATSSDSIDTSHTRSSPRVLILEPDVLVWSIVDKYFPNGMNMSDAFLVDTSKSPSDESFKFDQRATNQQYLARNLQTIDKFDSNVSSLEMNQAGSTSASFNKTAILGDERVPPPRLRLPNSLDYGTGQTPQSSAVILFPRDVRGDSKSLPPVSNAETIPPPPSPRNLKMDRSVPPIQIGKNFHSRTNSSELQKKLNLTLNTSSTSDEVNERNEAQKLPLSDTTLSSAPTSASTITPKIQLDPIPDSGSTLKKPEAKIPVLEKKPKTLEKKHGISKILSHINVLVVEDNLVNQKIMARHLKSCKVQFQIASTGKEALEMWKKGGFHLCFMDIQLPVMSGIEVTKEIRRLERLNHIGNFSGHNVDDSSDYKESDDVLDLSLFRSPIIIVALTASTGASDQQNALAAGCNDYLTKPVQLKWLKNKLTEWGYMQALINYDYFRNES</sequence>
<feature type="region of interest" description="Disordered" evidence="4">
    <location>
        <begin position="485"/>
        <end position="515"/>
    </location>
</feature>
<dbReference type="GO" id="GO:1900445">
    <property type="term" value="P:positive regulation of filamentous growth of a population of unicellular organisms in response to biotic stimulus"/>
    <property type="evidence" value="ECO:0007669"/>
    <property type="project" value="UniProtKB-ARBA"/>
</dbReference>
<dbReference type="SUPFAM" id="SSF52172">
    <property type="entry name" value="CheY-like"/>
    <property type="match status" value="1"/>
</dbReference>
<dbReference type="Proteomes" id="UP000186136">
    <property type="component" value="Unassembled WGS sequence"/>
</dbReference>
<dbReference type="InterPro" id="IPR001789">
    <property type="entry name" value="Sig_transdc_resp-reg_receiver"/>
</dbReference>
<protein>
    <recommendedName>
        <fullName evidence="5">Response regulatory domain-containing protein</fullName>
    </recommendedName>
</protein>
<feature type="domain" description="Response regulatory" evidence="5">
    <location>
        <begin position="546"/>
        <end position="692"/>
    </location>
</feature>
<evidence type="ECO:0000259" key="5">
    <source>
        <dbReference type="PROSITE" id="PS50110"/>
    </source>
</evidence>
<dbReference type="OrthoDB" id="21225at2759"/>
<feature type="compositionally biased region" description="Low complexity" evidence="4">
    <location>
        <begin position="485"/>
        <end position="501"/>
    </location>
</feature>
<feature type="region of interest" description="Disordered" evidence="4">
    <location>
        <begin position="24"/>
        <end position="50"/>
    </location>
</feature>
<dbReference type="EMBL" id="BDGI01000033">
    <property type="protein sequence ID" value="GAV27370.1"/>
    <property type="molecule type" value="Genomic_DNA"/>
</dbReference>
<keyword evidence="7" id="KW-1185">Reference proteome</keyword>
<dbReference type="GO" id="GO:0000156">
    <property type="term" value="F:phosphorelay response regulator activity"/>
    <property type="evidence" value="ECO:0007669"/>
    <property type="project" value="UniProtKB-ARBA"/>
</dbReference>
<name>A0A1Q2YCV4_9ASCO</name>
<accession>A0A1Q2YCV4</accession>
<organism evidence="6 7">
    <name type="scientific">Pichia membranifaciens</name>
    <dbReference type="NCBI Taxonomy" id="4926"/>
    <lineage>
        <taxon>Eukaryota</taxon>
        <taxon>Fungi</taxon>
        <taxon>Dikarya</taxon>
        <taxon>Ascomycota</taxon>
        <taxon>Saccharomycotina</taxon>
        <taxon>Pichiomycetes</taxon>
        <taxon>Pichiales</taxon>
        <taxon>Pichiaceae</taxon>
        <taxon>Pichia</taxon>
    </lineage>
</organism>
<feature type="compositionally biased region" description="Polar residues" evidence="4">
    <location>
        <begin position="24"/>
        <end position="37"/>
    </location>
</feature>
<evidence type="ECO:0000256" key="3">
    <source>
        <dbReference type="PROSITE-ProRule" id="PRU00169"/>
    </source>
</evidence>
<keyword evidence="2" id="KW-0902">Two-component regulatory system</keyword>
<feature type="region of interest" description="Disordered" evidence="4">
    <location>
        <begin position="222"/>
        <end position="280"/>
    </location>
</feature>
<feature type="region of interest" description="Disordered" evidence="4">
    <location>
        <begin position="410"/>
        <end position="432"/>
    </location>
</feature>
<dbReference type="PANTHER" id="PTHR45339:SF1">
    <property type="entry name" value="HYBRID SIGNAL TRANSDUCTION HISTIDINE KINASE J"/>
    <property type="match status" value="1"/>
</dbReference>
<dbReference type="FunFam" id="3.40.50.2300:FF:000146">
    <property type="entry name" value="Putative two-component response regulator SSK1p"/>
    <property type="match status" value="1"/>
</dbReference>
<feature type="modified residue" description="4-aspartylphosphate" evidence="3">
    <location>
        <position position="595"/>
    </location>
</feature>
<gene>
    <name evidence="6" type="ORF">PMKS-000835</name>
</gene>
<dbReference type="CDD" id="cd17546">
    <property type="entry name" value="REC_hyHK_CKI1_RcsC-like"/>
    <property type="match status" value="1"/>
</dbReference>
<dbReference type="Gene3D" id="3.40.50.2300">
    <property type="match status" value="1"/>
</dbReference>
<dbReference type="AlphaFoldDB" id="A0A1Q2YCV4"/>
<dbReference type="InterPro" id="IPR011006">
    <property type="entry name" value="CheY-like_superfamily"/>
</dbReference>
<keyword evidence="1 3" id="KW-0597">Phosphoprotein</keyword>
<evidence type="ECO:0000256" key="1">
    <source>
        <dbReference type="ARBA" id="ARBA00022553"/>
    </source>
</evidence>
<comment type="caution">
    <text evidence="6">The sequence shown here is derived from an EMBL/GenBank/DDBJ whole genome shotgun (WGS) entry which is preliminary data.</text>
</comment>
<evidence type="ECO:0000313" key="7">
    <source>
        <dbReference type="Proteomes" id="UP000186136"/>
    </source>
</evidence>
<reference evidence="6 7" key="1">
    <citation type="submission" date="2016-08" db="EMBL/GenBank/DDBJ databases">
        <title>Whole genome shotgun sequence of Pichia membranifaciens KS47-1.</title>
        <authorList>
            <person name="Konishi M."/>
            <person name="Ishida M."/>
            <person name="Arakawa T."/>
            <person name="Kato Y."/>
            <person name="Horiuchi J."/>
        </authorList>
    </citation>
    <scope>NUCLEOTIDE SEQUENCE [LARGE SCALE GENOMIC DNA]</scope>
    <source>
        <strain evidence="6 7">KS47-1</strain>
    </source>
</reference>